<evidence type="ECO:0000313" key="3">
    <source>
        <dbReference type="EMBL" id="MBU9739324.1"/>
    </source>
</evidence>
<dbReference type="RefSeq" id="WP_238723202.1">
    <property type="nucleotide sequence ID" value="NZ_JAHQCW010000056.1"/>
</dbReference>
<keyword evidence="1" id="KW-1188">Viral release from host cell</keyword>
<dbReference type="PANTHER" id="PTHR37813:SF1">
    <property type="entry name" value="FELS-2 PROPHAGE PROTEIN"/>
    <property type="match status" value="1"/>
</dbReference>
<proteinExistence type="predicted"/>
<dbReference type="PANTHER" id="PTHR37813">
    <property type="entry name" value="FELS-2 PROPHAGE PROTEIN"/>
    <property type="match status" value="1"/>
</dbReference>
<sequence length="721" mass="77415">MADGKKGEVVYEIRADDSQLEGDLNAANEKVEKKAGGGMEKLKSIAGGAAKAIGTGMVAAGTAAVGLGAAAVSSAVDVDQAMNQFIAATGLAKDGTDYWQKSLEQIYKDNYGENFEDIADAMATVKKEVGALDDAELTNLTESAFALRDTFDYDISESARAAKAMIDNFGIEGEEAFNLIAAGAQNGLDYSGELIDSISEYSVQFAKVGLDADDMFNIFQAGAETGAWNLDKIGDAVKEMSIRVIDGSETTKEGFEAIGLNADDMAAKFAAGGDSARDAFQQTISALAEMEDPLAQNTAGVNLFGTMWEDLGPEVVSQLANITDGAYDAEGALNGIKEVKYDDLGSMFEGLKRSVELLLLPLGEQLIPILSELIDAVLPLLEEALPPIVDAVGELITQLAPVIEEILPVLMDLINSLLPPLMDIINAVLPIIVQLFQELLPPITEIISAVLPVLLDLINALLPMFQIWIDMLMPIIDLFMELLTPILQLISEALNPLIEALAPIVELMSKIMIPVLETLMSVFGEVFRGIADVVSGSIKNITNIIKNILDFIKNVFTGNWKGAWENIKNIFKSIADTLGGIFKAPINFIIDLINGFIKGINKIKLPDWVPGIGGKGFNIPTIPRLKTGIDFVPGDFFPAYLDYGERVLTREENMRFNAAGGLEGLERSLSGGNYVPDQKIILGKGCIVVQTNLDGRTAATVMAPYMDTELGSISQNKERGQ</sequence>
<dbReference type="Pfam" id="PF10145">
    <property type="entry name" value="PhageMin_Tail"/>
    <property type="match status" value="1"/>
</dbReference>
<gene>
    <name evidence="3" type="ORF">KTH89_22585</name>
</gene>
<dbReference type="Proteomes" id="UP000712157">
    <property type="component" value="Unassembled WGS sequence"/>
</dbReference>
<evidence type="ECO:0000313" key="4">
    <source>
        <dbReference type="Proteomes" id="UP000712157"/>
    </source>
</evidence>
<organism evidence="3 4">
    <name type="scientific">Diplocloster agilis</name>
    <dbReference type="NCBI Taxonomy" id="2850323"/>
    <lineage>
        <taxon>Bacteria</taxon>
        <taxon>Bacillati</taxon>
        <taxon>Bacillota</taxon>
        <taxon>Clostridia</taxon>
        <taxon>Lachnospirales</taxon>
        <taxon>Lachnospiraceae</taxon>
        <taxon>Diplocloster</taxon>
    </lineage>
</organism>
<accession>A0A949NGS9</accession>
<protein>
    <submittedName>
        <fullName evidence="3">Phage tail tape measure protein</fullName>
    </submittedName>
</protein>
<feature type="domain" description="Phage tail tape measure protein" evidence="2">
    <location>
        <begin position="111"/>
        <end position="305"/>
    </location>
</feature>
<evidence type="ECO:0000256" key="1">
    <source>
        <dbReference type="ARBA" id="ARBA00022612"/>
    </source>
</evidence>
<dbReference type="InterPro" id="IPR016024">
    <property type="entry name" value="ARM-type_fold"/>
</dbReference>
<reference evidence="3" key="1">
    <citation type="submission" date="2021-06" db="EMBL/GenBank/DDBJ databases">
        <title>Description of novel taxa of the family Lachnospiraceae.</title>
        <authorList>
            <person name="Chaplin A.V."/>
            <person name="Sokolova S.R."/>
            <person name="Pikina A.P."/>
            <person name="Korzhanova M."/>
            <person name="Belova V."/>
            <person name="Korostin D."/>
            <person name="Efimov B.A."/>
        </authorList>
    </citation>
    <scope>NUCLEOTIDE SEQUENCE</scope>
    <source>
        <strain evidence="3">ASD5720</strain>
    </source>
</reference>
<dbReference type="Gene3D" id="1.25.10.10">
    <property type="entry name" value="Leucine-rich Repeat Variant"/>
    <property type="match status" value="1"/>
</dbReference>
<dbReference type="SUPFAM" id="SSF48371">
    <property type="entry name" value="ARM repeat"/>
    <property type="match status" value="1"/>
</dbReference>
<dbReference type="EMBL" id="JAHQCW010000056">
    <property type="protein sequence ID" value="MBU9739324.1"/>
    <property type="molecule type" value="Genomic_DNA"/>
</dbReference>
<comment type="caution">
    <text evidence="3">The sequence shown here is derived from an EMBL/GenBank/DDBJ whole genome shotgun (WGS) entry which is preliminary data.</text>
</comment>
<name>A0A949NGS9_9FIRM</name>
<keyword evidence="4" id="KW-1185">Reference proteome</keyword>
<dbReference type="InterPro" id="IPR011989">
    <property type="entry name" value="ARM-like"/>
</dbReference>
<dbReference type="AlphaFoldDB" id="A0A949NGS9"/>
<evidence type="ECO:0000259" key="2">
    <source>
        <dbReference type="Pfam" id="PF10145"/>
    </source>
</evidence>
<dbReference type="InterPro" id="IPR010090">
    <property type="entry name" value="Phage_tape_meas"/>
</dbReference>